<reference evidence="2" key="2">
    <citation type="submission" date="2022-01" db="EMBL/GenBank/DDBJ databases">
        <authorList>
            <person name="Yamashiro T."/>
            <person name="Shiraishi A."/>
            <person name="Satake H."/>
            <person name="Nakayama K."/>
        </authorList>
    </citation>
    <scope>NUCLEOTIDE SEQUENCE</scope>
</reference>
<reference evidence="2" key="1">
    <citation type="journal article" date="2022" name="Int. J. Mol. Sci.">
        <title>Draft Genome of Tanacetum Coccineum: Genomic Comparison of Closely Related Tanacetum-Family Plants.</title>
        <authorList>
            <person name="Yamashiro T."/>
            <person name="Shiraishi A."/>
            <person name="Nakayama K."/>
            <person name="Satake H."/>
        </authorList>
    </citation>
    <scope>NUCLEOTIDE SEQUENCE</scope>
</reference>
<evidence type="ECO:0000313" key="3">
    <source>
        <dbReference type="Proteomes" id="UP001151760"/>
    </source>
</evidence>
<protein>
    <submittedName>
        <fullName evidence="2">Uncharacterized protein</fullName>
    </submittedName>
</protein>
<accession>A0ABQ5FY42</accession>
<dbReference type="EMBL" id="BQNB010017872">
    <property type="protein sequence ID" value="GJT68144.1"/>
    <property type="molecule type" value="Genomic_DNA"/>
</dbReference>
<sequence length="484" mass="54596">MYKEFNAFNRLESQRFILLQKELSKFLHNKMRKSIRLRVRTGMKEVHDKLSVCTSTVATNSQHVQDLRLMFQDMVCLLNATETPKQTQGEQALGSTTMNEDKALVLHTSEEKSSKEDTSGLKETNDEPSAKKLKFLITTAEIPSPIPLKSLMPEPPKYTEAIKMTLAEFTDYLAKTTSSNFSPTPPRVPTPTRDKSKGKAIATKDPLKEIMPFMEEGGSVLKISSLKSFVTPEGPLSKEDVIAQLKEIKRLVDLKYEESLKQILRNSATIKAQKEKMAEHESKRAKMLREYNDCINLRANELPITKISYRVNSSKEASMRITRANDSLNVIAKALGIPPPPELSTFGLSDPAGDKKRKRSSEILEEVFVKENVEVDGMHKNLVPPPRIEGRQGLVIREPELQSSFLRGTPEAEEMFRKLELTIEAKDDVAQARIVAMEGLSECKASESNIKRIQVKDIVKEVEDHLKKYSSAGMDISWYAEGIR</sequence>
<dbReference type="Proteomes" id="UP001151760">
    <property type="component" value="Unassembled WGS sequence"/>
</dbReference>
<feature type="region of interest" description="Disordered" evidence="1">
    <location>
        <begin position="107"/>
        <end position="130"/>
    </location>
</feature>
<gene>
    <name evidence="2" type="ORF">Tco_1019624</name>
</gene>
<feature type="region of interest" description="Disordered" evidence="1">
    <location>
        <begin position="177"/>
        <end position="200"/>
    </location>
</feature>
<evidence type="ECO:0000256" key="1">
    <source>
        <dbReference type="SAM" id="MobiDB-lite"/>
    </source>
</evidence>
<organism evidence="2 3">
    <name type="scientific">Tanacetum coccineum</name>
    <dbReference type="NCBI Taxonomy" id="301880"/>
    <lineage>
        <taxon>Eukaryota</taxon>
        <taxon>Viridiplantae</taxon>
        <taxon>Streptophyta</taxon>
        <taxon>Embryophyta</taxon>
        <taxon>Tracheophyta</taxon>
        <taxon>Spermatophyta</taxon>
        <taxon>Magnoliopsida</taxon>
        <taxon>eudicotyledons</taxon>
        <taxon>Gunneridae</taxon>
        <taxon>Pentapetalae</taxon>
        <taxon>asterids</taxon>
        <taxon>campanulids</taxon>
        <taxon>Asterales</taxon>
        <taxon>Asteraceae</taxon>
        <taxon>Asteroideae</taxon>
        <taxon>Anthemideae</taxon>
        <taxon>Anthemidinae</taxon>
        <taxon>Tanacetum</taxon>
    </lineage>
</organism>
<evidence type="ECO:0000313" key="2">
    <source>
        <dbReference type="EMBL" id="GJT68144.1"/>
    </source>
</evidence>
<proteinExistence type="predicted"/>
<name>A0ABQ5FY42_9ASTR</name>
<keyword evidence="3" id="KW-1185">Reference proteome</keyword>
<comment type="caution">
    <text evidence="2">The sequence shown here is derived from an EMBL/GenBank/DDBJ whole genome shotgun (WGS) entry which is preliminary data.</text>
</comment>